<name>A0A0G0JKG9_9BACT</name>
<proteinExistence type="inferred from homology"/>
<dbReference type="Gene3D" id="3.40.50.300">
    <property type="entry name" value="P-loop containing nucleotide triphosphate hydrolases"/>
    <property type="match status" value="1"/>
</dbReference>
<dbReference type="Proteomes" id="UP000034471">
    <property type="component" value="Unassembled WGS sequence"/>
</dbReference>
<evidence type="ECO:0000256" key="1">
    <source>
        <dbReference type="ARBA" id="ARBA00009776"/>
    </source>
</evidence>
<keyword evidence="3" id="KW-0418">Kinase</keyword>
<dbReference type="GO" id="GO:0006227">
    <property type="term" value="P:dUDP biosynthetic process"/>
    <property type="evidence" value="ECO:0007669"/>
    <property type="project" value="TreeGrafter"/>
</dbReference>
<comment type="similarity">
    <text evidence="1">Belongs to the thymidylate kinase family.</text>
</comment>
<dbReference type="GO" id="GO:0004798">
    <property type="term" value="F:dTMP kinase activity"/>
    <property type="evidence" value="ECO:0007669"/>
    <property type="project" value="TreeGrafter"/>
</dbReference>
<dbReference type="Pfam" id="PF02223">
    <property type="entry name" value="Thymidylate_kin"/>
    <property type="match status" value="1"/>
</dbReference>
<comment type="caution">
    <text evidence="3">The sequence shown here is derived from an EMBL/GenBank/DDBJ whole genome shotgun (WGS) entry which is preliminary data.</text>
</comment>
<evidence type="ECO:0000313" key="4">
    <source>
        <dbReference type="Proteomes" id="UP000034471"/>
    </source>
</evidence>
<dbReference type="InterPro" id="IPR039430">
    <property type="entry name" value="Thymidylate_kin-like_dom"/>
</dbReference>
<accession>A0A0G0JKG9</accession>
<dbReference type="PANTHER" id="PTHR10344">
    <property type="entry name" value="THYMIDYLATE KINASE"/>
    <property type="match status" value="1"/>
</dbReference>
<dbReference type="CDD" id="cd01672">
    <property type="entry name" value="TMPK"/>
    <property type="match status" value="1"/>
</dbReference>
<reference evidence="3 4" key="1">
    <citation type="journal article" date="2015" name="Nature">
        <title>rRNA introns, odd ribosomes, and small enigmatic genomes across a large radiation of phyla.</title>
        <authorList>
            <person name="Brown C.T."/>
            <person name="Hug L.A."/>
            <person name="Thomas B.C."/>
            <person name="Sharon I."/>
            <person name="Castelle C.J."/>
            <person name="Singh A."/>
            <person name="Wilkins M.J."/>
            <person name="Williams K.H."/>
            <person name="Banfield J.F."/>
        </authorList>
    </citation>
    <scope>NUCLEOTIDE SEQUENCE [LARGE SCALE GENOMIC DNA]</scope>
</reference>
<dbReference type="GO" id="GO:0005829">
    <property type="term" value="C:cytosol"/>
    <property type="evidence" value="ECO:0007669"/>
    <property type="project" value="TreeGrafter"/>
</dbReference>
<dbReference type="SUPFAM" id="SSF52540">
    <property type="entry name" value="P-loop containing nucleoside triphosphate hydrolases"/>
    <property type="match status" value="1"/>
</dbReference>
<evidence type="ECO:0000259" key="2">
    <source>
        <dbReference type="Pfam" id="PF02223"/>
    </source>
</evidence>
<dbReference type="GO" id="GO:0004550">
    <property type="term" value="F:nucleoside diphosphate kinase activity"/>
    <property type="evidence" value="ECO:0007669"/>
    <property type="project" value="TreeGrafter"/>
</dbReference>
<dbReference type="InterPro" id="IPR027417">
    <property type="entry name" value="P-loop_NTPase"/>
</dbReference>
<keyword evidence="3" id="KW-0808">Transferase</keyword>
<sequence length="230" mass="26691">MISKHKGKLIVIEGGDGSGKTTQSELLLSYLQKQGIPHSGLDFPQYESFYGQIVAQFLRGEFGKLNDVSPYLAALTFALDRYAIRDQIINKLENKEIIVANRYVTSNMAHQGSKFSDSIKRNTFIRWLEKLEYDVHKLPRENLVIYLKVPTQITKRLTGMKKTREYLNGKHDIQEQDRQHRNTTEIMYNILSQQYKHWITIDCFQNGTMISKDTIHKNIVQTLIKKGIVK</sequence>
<dbReference type="GO" id="GO:0006235">
    <property type="term" value="P:dTTP biosynthetic process"/>
    <property type="evidence" value="ECO:0007669"/>
    <property type="project" value="TreeGrafter"/>
</dbReference>
<gene>
    <name evidence="3" type="ORF">US54_C0040G0005</name>
</gene>
<organism evidence="3 4">
    <name type="scientific">Candidatus Roizmanbacteria bacterium GW2011_GWA2_37_7</name>
    <dbReference type="NCBI Taxonomy" id="1618481"/>
    <lineage>
        <taxon>Bacteria</taxon>
        <taxon>Candidatus Roizmaniibacteriota</taxon>
    </lineage>
</organism>
<dbReference type="EMBL" id="LBTJ01000040">
    <property type="protein sequence ID" value="KKQ37229.1"/>
    <property type="molecule type" value="Genomic_DNA"/>
</dbReference>
<dbReference type="GO" id="GO:0006233">
    <property type="term" value="P:dTDP biosynthetic process"/>
    <property type="evidence" value="ECO:0007669"/>
    <property type="project" value="TreeGrafter"/>
</dbReference>
<dbReference type="STRING" id="1618481.US54_C0040G0005"/>
<dbReference type="PANTHER" id="PTHR10344:SF1">
    <property type="entry name" value="THYMIDYLATE KINASE"/>
    <property type="match status" value="1"/>
</dbReference>
<dbReference type="AlphaFoldDB" id="A0A0G0JKG9"/>
<dbReference type="PATRIC" id="fig|1618481.3.peg.755"/>
<evidence type="ECO:0000313" key="3">
    <source>
        <dbReference type="EMBL" id="KKQ37229.1"/>
    </source>
</evidence>
<feature type="domain" description="Thymidylate kinase-like" evidence="2">
    <location>
        <begin position="12"/>
        <end position="205"/>
    </location>
</feature>
<protein>
    <submittedName>
        <fullName evidence="3">Thymidylate kinase</fullName>
    </submittedName>
</protein>